<dbReference type="PANTHER" id="PTHR43581">
    <property type="entry name" value="ATP/GTP PHOSPHATASE"/>
    <property type="match status" value="1"/>
</dbReference>
<proteinExistence type="predicted"/>
<gene>
    <name evidence="2" type="ORF">IDM36_04620</name>
</gene>
<dbReference type="PANTHER" id="PTHR43581:SF4">
    <property type="entry name" value="ATP_GTP PHOSPHATASE"/>
    <property type="match status" value="1"/>
</dbReference>
<dbReference type="InterPro" id="IPR003593">
    <property type="entry name" value="AAA+_ATPase"/>
</dbReference>
<dbReference type="InterPro" id="IPR051396">
    <property type="entry name" value="Bact_Antivir_Def_Nuclease"/>
</dbReference>
<accession>A0A7T0DXU7</accession>
<reference evidence="2" key="1">
    <citation type="submission" date="2020-09" db="EMBL/GenBank/DDBJ databases">
        <title>First Report of a novel Colistin-Resistant species of Enterobacter cloacae complex Producing MCR-5 isolated from hospital sewage water.</title>
        <authorList>
            <person name="Zhou K."/>
        </authorList>
    </citation>
    <scope>NUCLEOTIDE SEQUENCE [LARGE SCALE GENOMIC DNA]</scope>
    <source>
        <strain evidence="2">HSW1412</strain>
    </source>
</reference>
<dbReference type="InterPro" id="IPR003395">
    <property type="entry name" value="RecF/RecN/SMC_N"/>
</dbReference>
<evidence type="ECO:0000259" key="1">
    <source>
        <dbReference type="SMART" id="SM00382"/>
    </source>
</evidence>
<name>A0A7T0DXU7_9ENTR</name>
<sequence length="411" mass="47157">MRIQSIFAENYRGIKKIDIRFKSRFTILCGENGVGKSTVLYSIANSLGEFHPDNLRVSEDAQLKLNFTGRDKKEHSVGLGRNSYKVRSNISSTLNMYAPFVNEDGTTESLHINDIHQLISPLFIGPYRNVAYKKISGMTAETSTVEYRRNCVRKSARALSMGELPDVKQWMINRYFITDKEWAATEKYNWELILSSLSSSLMFGGSFFFEKIERDLEPSFIVNGNRVYLEELSSGFKSVVSILFSIVEWIEGTNEPEFAKIDKAEGTVLIDEIDAHLHPSWQTKIKKVLEKTFPKLQFIVTTHSPHVISSGDENEVLILENKNGELNTKIVGASLEYWKTDNIYRDIMSFDTLYDERVNDLIDKIEDLIDSRRFVEAKEIIEIYASQSHPEDNTPKALIRRVNNVMKKEGF</sequence>
<dbReference type="SUPFAM" id="SSF52540">
    <property type="entry name" value="P-loop containing nucleoside triphosphate hydrolases"/>
    <property type="match status" value="1"/>
</dbReference>
<dbReference type="EMBL" id="CP061801">
    <property type="protein sequence ID" value="QPK01427.1"/>
    <property type="molecule type" value="Genomic_DNA"/>
</dbReference>
<dbReference type="AlphaFoldDB" id="A0A7T0DXU7"/>
<dbReference type="SMART" id="SM00382">
    <property type="entry name" value="AAA"/>
    <property type="match status" value="1"/>
</dbReference>
<feature type="domain" description="AAA+ ATPase" evidence="1">
    <location>
        <begin position="22"/>
        <end position="323"/>
    </location>
</feature>
<dbReference type="Gene3D" id="3.40.50.300">
    <property type="entry name" value="P-loop containing nucleotide triphosphate hydrolases"/>
    <property type="match status" value="1"/>
</dbReference>
<protein>
    <submittedName>
        <fullName evidence="2">AAA family ATPase</fullName>
    </submittedName>
</protein>
<dbReference type="InterPro" id="IPR027417">
    <property type="entry name" value="P-loop_NTPase"/>
</dbReference>
<organism evidence="2">
    <name type="scientific">Enterobacter mori</name>
    <dbReference type="NCBI Taxonomy" id="539813"/>
    <lineage>
        <taxon>Bacteria</taxon>
        <taxon>Pseudomonadati</taxon>
        <taxon>Pseudomonadota</taxon>
        <taxon>Gammaproteobacteria</taxon>
        <taxon>Enterobacterales</taxon>
        <taxon>Enterobacteriaceae</taxon>
        <taxon>Enterobacter</taxon>
    </lineage>
</organism>
<dbReference type="Pfam" id="PF02463">
    <property type="entry name" value="SMC_N"/>
    <property type="match status" value="1"/>
</dbReference>
<evidence type="ECO:0000313" key="2">
    <source>
        <dbReference type="EMBL" id="QPK01427.1"/>
    </source>
</evidence>